<dbReference type="Proteomes" id="UP001157126">
    <property type="component" value="Unassembled WGS sequence"/>
</dbReference>
<sequence length="387" mass="42208">MFSLTSTTFVLLLRVALVVAVLWIVIRWGKAAQTSVLAVLRRLVALAVVMLLAVLNVLMPINAEYGWYSTWDEVWTDLSGEPIPTVPAAQTVGGAPAAAAKASVGPSPLQSLPTSERDRLPLSLTPTTNGGYQTFTVKGPKSGFSSDVTVWFPPGYSEDRAMSYPVLEVYHGFLPAPLATFRVFHLDETLEKLALEKQMKLPIVVIPHWAPNKLDTECVDGGGKNPAVETWLTKDIPEWVYRNFRVDSARESWATFGYSAGGWCSMMSTMLHPTTYSAAISLGGYARPRMDPPYVPFGPKSPEARRYDLVALAQKKPPSVALWTLTSAQDPSSEKTTTALVKSAQPPLSVTPTRLTEGSHRAEVWGPYIEPSLRWLATTSSGFAPAN</sequence>
<keyword evidence="2" id="KW-0472">Membrane</keyword>
<keyword evidence="2" id="KW-0812">Transmembrane</keyword>
<reference evidence="4" key="1">
    <citation type="journal article" date="2019" name="Int. J. Syst. Evol. Microbiol.">
        <title>The Global Catalogue of Microorganisms (GCM) 10K type strain sequencing project: providing services to taxonomists for standard genome sequencing and annotation.</title>
        <authorList>
            <consortium name="The Broad Institute Genomics Platform"/>
            <consortium name="The Broad Institute Genome Sequencing Center for Infectious Disease"/>
            <person name="Wu L."/>
            <person name="Ma J."/>
        </authorList>
    </citation>
    <scope>NUCLEOTIDE SEQUENCE [LARGE SCALE GENOMIC DNA]</scope>
    <source>
        <strain evidence="4">NBRC 113072</strain>
    </source>
</reference>
<comment type="caution">
    <text evidence="3">The sequence shown here is derived from an EMBL/GenBank/DDBJ whole genome shotgun (WGS) entry which is preliminary data.</text>
</comment>
<gene>
    <name evidence="3" type="ORF">GCM10025883_41430</name>
</gene>
<dbReference type="InterPro" id="IPR000801">
    <property type="entry name" value="Esterase-like"/>
</dbReference>
<evidence type="ECO:0000313" key="3">
    <source>
        <dbReference type="EMBL" id="GMA42098.1"/>
    </source>
</evidence>
<dbReference type="Pfam" id="PF00756">
    <property type="entry name" value="Esterase"/>
    <property type="match status" value="1"/>
</dbReference>
<evidence type="ECO:0000256" key="1">
    <source>
        <dbReference type="SAM" id="MobiDB-lite"/>
    </source>
</evidence>
<evidence type="ECO:0000313" key="4">
    <source>
        <dbReference type="Proteomes" id="UP001157126"/>
    </source>
</evidence>
<dbReference type="EMBL" id="BSUO01000001">
    <property type="protein sequence ID" value="GMA42098.1"/>
    <property type="molecule type" value="Genomic_DNA"/>
</dbReference>
<dbReference type="SUPFAM" id="SSF53474">
    <property type="entry name" value="alpha/beta-Hydrolases"/>
    <property type="match status" value="1"/>
</dbReference>
<accession>A0ABQ6IVX2</accession>
<keyword evidence="2" id="KW-1133">Transmembrane helix</keyword>
<dbReference type="RefSeq" id="WP_284305554.1">
    <property type="nucleotide sequence ID" value="NZ_BSUO01000001.1"/>
</dbReference>
<feature type="region of interest" description="Disordered" evidence="1">
    <location>
        <begin position="333"/>
        <end position="355"/>
    </location>
</feature>
<dbReference type="InterPro" id="IPR029058">
    <property type="entry name" value="AB_hydrolase_fold"/>
</dbReference>
<proteinExistence type="predicted"/>
<keyword evidence="4" id="KW-1185">Reference proteome</keyword>
<dbReference type="Gene3D" id="3.40.50.1820">
    <property type="entry name" value="alpha/beta hydrolase"/>
    <property type="match status" value="1"/>
</dbReference>
<dbReference type="PANTHER" id="PTHR48098">
    <property type="entry name" value="ENTEROCHELIN ESTERASE-RELATED"/>
    <property type="match status" value="1"/>
</dbReference>
<name>A0ABQ6IVX2_9MICO</name>
<evidence type="ECO:0008006" key="5">
    <source>
        <dbReference type="Google" id="ProtNLM"/>
    </source>
</evidence>
<feature type="transmembrane region" description="Helical" evidence="2">
    <location>
        <begin position="38"/>
        <end position="59"/>
    </location>
</feature>
<organism evidence="3 4">
    <name type="scientific">Mobilicoccus caccae</name>
    <dbReference type="NCBI Taxonomy" id="1859295"/>
    <lineage>
        <taxon>Bacteria</taxon>
        <taxon>Bacillati</taxon>
        <taxon>Actinomycetota</taxon>
        <taxon>Actinomycetes</taxon>
        <taxon>Micrococcales</taxon>
        <taxon>Dermatophilaceae</taxon>
        <taxon>Mobilicoccus</taxon>
    </lineage>
</organism>
<dbReference type="PANTHER" id="PTHR48098:SF1">
    <property type="entry name" value="DIACYLGLYCEROL ACYLTRANSFERASE_MYCOLYLTRANSFERASE AG85A"/>
    <property type="match status" value="1"/>
</dbReference>
<evidence type="ECO:0000256" key="2">
    <source>
        <dbReference type="SAM" id="Phobius"/>
    </source>
</evidence>
<dbReference type="InterPro" id="IPR050583">
    <property type="entry name" value="Mycobacterial_A85_antigen"/>
</dbReference>
<feature type="transmembrane region" description="Helical" evidence="2">
    <location>
        <begin position="6"/>
        <end position="26"/>
    </location>
</feature>
<protein>
    <recommendedName>
        <fullName evidence="5">Esterase</fullName>
    </recommendedName>
</protein>